<dbReference type="CDD" id="cd03467">
    <property type="entry name" value="Rieske"/>
    <property type="match status" value="1"/>
</dbReference>
<dbReference type="GO" id="GO:0016705">
    <property type="term" value="F:oxidoreductase activity, acting on paired donors, with incorporation or reduction of molecular oxygen"/>
    <property type="evidence" value="ECO:0007669"/>
    <property type="project" value="UniProtKB-ARBA"/>
</dbReference>
<keyword evidence="5" id="KW-0472">Membrane</keyword>
<dbReference type="AlphaFoldDB" id="A0A8J3TXM8"/>
<keyword evidence="3" id="KW-0408">Iron</keyword>
<protein>
    <submittedName>
        <fullName evidence="7">(2Fe-2S) ferredoxin</fullName>
    </submittedName>
</protein>
<keyword evidence="2" id="KW-0479">Metal-binding</keyword>
<dbReference type="GO" id="GO:0046872">
    <property type="term" value="F:metal ion binding"/>
    <property type="evidence" value="ECO:0007669"/>
    <property type="project" value="UniProtKB-KW"/>
</dbReference>
<evidence type="ECO:0000259" key="6">
    <source>
        <dbReference type="PROSITE" id="PS51296"/>
    </source>
</evidence>
<dbReference type="InterPro" id="IPR036922">
    <property type="entry name" value="Rieske_2Fe-2S_sf"/>
</dbReference>
<evidence type="ECO:0000313" key="8">
    <source>
        <dbReference type="Proteomes" id="UP000650628"/>
    </source>
</evidence>
<dbReference type="GO" id="GO:0004497">
    <property type="term" value="F:monooxygenase activity"/>
    <property type="evidence" value="ECO:0007669"/>
    <property type="project" value="UniProtKB-ARBA"/>
</dbReference>
<dbReference type="SUPFAM" id="SSF50022">
    <property type="entry name" value="ISP domain"/>
    <property type="match status" value="1"/>
</dbReference>
<dbReference type="InterPro" id="IPR017941">
    <property type="entry name" value="Rieske_2Fe-2S"/>
</dbReference>
<keyword evidence="5" id="KW-0812">Transmembrane</keyword>
<reference evidence="7 8" key="1">
    <citation type="submission" date="2021-01" db="EMBL/GenBank/DDBJ databases">
        <title>Whole genome shotgun sequence of Planotetraspora mira NBRC 15435.</title>
        <authorList>
            <person name="Komaki H."/>
            <person name="Tamura T."/>
        </authorList>
    </citation>
    <scope>NUCLEOTIDE SEQUENCE [LARGE SCALE GENOMIC DNA]</scope>
    <source>
        <strain evidence="7 8">NBRC 15435</strain>
    </source>
</reference>
<dbReference type="EMBL" id="BOOO01000034">
    <property type="protein sequence ID" value="GII32369.1"/>
    <property type="molecule type" value="Genomic_DNA"/>
</dbReference>
<dbReference type="GO" id="GO:0051537">
    <property type="term" value="F:2 iron, 2 sulfur cluster binding"/>
    <property type="evidence" value="ECO:0007669"/>
    <property type="project" value="UniProtKB-KW"/>
</dbReference>
<name>A0A8J3TXM8_9ACTN</name>
<evidence type="ECO:0000313" key="7">
    <source>
        <dbReference type="EMBL" id="GII32369.1"/>
    </source>
</evidence>
<keyword evidence="1" id="KW-0001">2Fe-2S</keyword>
<evidence type="ECO:0000256" key="5">
    <source>
        <dbReference type="SAM" id="Phobius"/>
    </source>
</evidence>
<accession>A0A8J3TXM8</accession>
<dbReference type="PROSITE" id="PS51296">
    <property type="entry name" value="RIESKE"/>
    <property type="match status" value="1"/>
</dbReference>
<organism evidence="7 8">
    <name type="scientific">Planotetraspora mira</name>
    <dbReference type="NCBI Taxonomy" id="58121"/>
    <lineage>
        <taxon>Bacteria</taxon>
        <taxon>Bacillati</taxon>
        <taxon>Actinomycetota</taxon>
        <taxon>Actinomycetes</taxon>
        <taxon>Streptosporangiales</taxon>
        <taxon>Streptosporangiaceae</taxon>
        <taxon>Planotetraspora</taxon>
    </lineage>
</organism>
<gene>
    <name evidence="7" type="ORF">Pmi06nite_58110</name>
</gene>
<dbReference type="Gene3D" id="2.102.10.10">
    <property type="entry name" value="Rieske [2Fe-2S] iron-sulphur domain"/>
    <property type="match status" value="1"/>
</dbReference>
<evidence type="ECO:0000256" key="4">
    <source>
        <dbReference type="ARBA" id="ARBA00023014"/>
    </source>
</evidence>
<sequence>MRQGKEVTMKGPRRFVESLLRGRRPRRFPVDDTDADILRAAIELRAARPGSGTPNEEFVVGLYQRLAQERREEAERRPVATRRQIVLGGALAATGVAVGVAIDRTLAGPGAPAGGGTLIPDAGVWHPVVAAAELPEGAVRAFDAGSVNGFVYRSGGRLRAISGTCTHQGCRLGLEAGMRLRCPCHRALFALDGRVLHHRFPGPLPALPRIAVRQADGVVQVYISA</sequence>
<comment type="caution">
    <text evidence="7">The sequence shown here is derived from an EMBL/GenBank/DDBJ whole genome shotgun (WGS) entry which is preliminary data.</text>
</comment>
<keyword evidence="4" id="KW-0411">Iron-sulfur</keyword>
<evidence type="ECO:0000256" key="3">
    <source>
        <dbReference type="ARBA" id="ARBA00023004"/>
    </source>
</evidence>
<keyword evidence="5" id="KW-1133">Transmembrane helix</keyword>
<dbReference type="Proteomes" id="UP000650628">
    <property type="component" value="Unassembled WGS sequence"/>
</dbReference>
<proteinExistence type="predicted"/>
<evidence type="ECO:0000256" key="1">
    <source>
        <dbReference type="ARBA" id="ARBA00022714"/>
    </source>
</evidence>
<keyword evidence="8" id="KW-1185">Reference proteome</keyword>
<dbReference type="Pfam" id="PF00355">
    <property type="entry name" value="Rieske"/>
    <property type="match status" value="1"/>
</dbReference>
<feature type="domain" description="Rieske" evidence="6">
    <location>
        <begin position="125"/>
        <end position="221"/>
    </location>
</feature>
<feature type="transmembrane region" description="Helical" evidence="5">
    <location>
        <begin position="85"/>
        <end position="102"/>
    </location>
</feature>
<evidence type="ECO:0000256" key="2">
    <source>
        <dbReference type="ARBA" id="ARBA00022723"/>
    </source>
</evidence>